<feature type="region of interest" description="Disordered" evidence="1">
    <location>
        <begin position="90"/>
        <end position="162"/>
    </location>
</feature>
<proteinExistence type="predicted"/>
<name>A0A5B0S0G4_PUCGR</name>
<sequence>MNEITPRVHSGKSQSALGWQWPRAVPAGCLAPVGCPYPNRLTPRQHLDDPSQHSPNGHILSLPMAEGPTWHARRLTCRCQVLDPSEDHMRAQGTMVNPPTSFSSVRASLRSSRQTHISNQTTSSPKKTTRGTDLPHLKSKSTAHGLRVSIRIDRPHPQSKWR</sequence>
<feature type="compositionally biased region" description="Low complexity" evidence="1">
    <location>
        <begin position="101"/>
        <end position="112"/>
    </location>
</feature>
<accession>A0A5B0S0G4</accession>
<feature type="region of interest" description="Disordered" evidence="1">
    <location>
        <begin position="41"/>
        <end position="60"/>
    </location>
</feature>
<feature type="compositionally biased region" description="Polar residues" evidence="1">
    <location>
        <begin position="114"/>
        <end position="126"/>
    </location>
</feature>
<evidence type="ECO:0000313" key="2">
    <source>
        <dbReference type="EMBL" id="KAA1130765.1"/>
    </source>
</evidence>
<dbReference type="EMBL" id="VDEP01000106">
    <property type="protein sequence ID" value="KAA1130765.1"/>
    <property type="molecule type" value="Genomic_DNA"/>
</dbReference>
<evidence type="ECO:0000256" key="1">
    <source>
        <dbReference type="SAM" id="MobiDB-lite"/>
    </source>
</evidence>
<dbReference type="AlphaFoldDB" id="A0A5B0S0G4"/>
<organism evidence="2 3">
    <name type="scientific">Puccinia graminis f. sp. tritici</name>
    <dbReference type="NCBI Taxonomy" id="56615"/>
    <lineage>
        <taxon>Eukaryota</taxon>
        <taxon>Fungi</taxon>
        <taxon>Dikarya</taxon>
        <taxon>Basidiomycota</taxon>
        <taxon>Pucciniomycotina</taxon>
        <taxon>Pucciniomycetes</taxon>
        <taxon>Pucciniales</taxon>
        <taxon>Pucciniaceae</taxon>
        <taxon>Puccinia</taxon>
    </lineage>
</organism>
<reference evidence="2 3" key="1">
    <citation type="submission" date="2019-05" db="EMBL/GenBank/DDBJ databases">
        <title>Emergence of the Ug99 lineage of the wheat stem rust pathogen through somatic hybridization.</title>
        <authorList>
            <person name="Li F."/>
            <person name="Upadhyaya N.M."/>
            <person name="Sperschneider J."/>
            <person name="Matny O."/>
            <person name="Nguyen-Phuc H."/>
            <person name="Mago R."/>
            <person name="Raley C."/>
            <person name="Miller M.E."/>
            <person name="Silverstein K.A.T."/>
            <person name="Henningsen E."/>
            <person name="Hirsch C.D."/>
            <person name="Visser B."/>
            <person name="Pretorius Z.A."/>
            <person name="Steffenson B.J."/>
            <person name="Schwessinger B."/>
            <person name="Dodds P.N."/>
            <person name="Figueroa M."/>
        </authorList>
    </citation>
    <scope>NUCLEOTIDE SEQUENCE [LARGE SCALE GENOMIC DNA]</scope>
    <source>
        <strain evidence="2 3">Ug99</strain>
    </source>
</reference>
<dbReference type="Proteomes" id="UP000325313">
    <property type="component" value="Unassembled WGS sequence"/>
</dbReference>
<protein>
    <submittedName>
        <fullName evidence="2">Uncharacterized protein</fullName>
    </submittedName>
</protein>
<comment type="caution">
    <text evidence="2">The sequence shown here is derived from an EMBL/GenBank/DDBJ whole genome shotgun (WGS) entry which is preliminary data.</text>
</comment>
<evidence type="ECO:0000313" key="3">
    <source>
        <dbReference type="Proteomes" id="UP000325313"/>
    </source>
</evidence>
<gene>
    <name evidence="2" type="ORF">PGTUg99_014485</name>
</gene>